<protein>
    <submittedName>
        <fullName evidence="4">Ferric reduction oxidase 5</fullName>
    </submittedName>
</protein>
<dbReference type="Gene3D" id="3.40.50.80">
    <property type="entry name" value="Nucleotide-binding domain of ferredoxin-NADP reductase (FNR) module"/>
    <property type="match status" value="1"/>
</dbReference>
<evidence type="ECO:0000256" key="2">
    <source>
        <dbReference type="SAM" id="Phobius"/>
    </source>
</evidence>
<reference evidence="4 5" key="1">
    <citation type="journal article" date="2019" name="Plant Biotechnol. J.">
        <title>The red bayberry genome and genetic basis of sex determination.</title>
        <authorList>
            <person name="Jia H.M."/>
            <person name="Jia H.J."/>
            <person name="Cai Q.L."/>
            <person name="Wang Y."/>
            <person name="Zhao H.B."/>
            <person name="Yang W.F."/>
            <person name="Wang G.Y."/>
            <person name="Li Y.H."/>
            <person name="Zhan D.L."/>
            <person name="Shen Y.T."/>
            <person name="Niu Q.F."/>
            <person name="Chang L."/>
            <person name="Qiu J."/>
            <person name="Zhao L."/>
            <person name="Xie H.B."/>
            <person name="Fu W.Y."/>
            <person name="Jin J."/>
            <person name="Li X.W."/>
            <person name="Jiao Y."/>
            <person name="Zhou C.C."/>
            <person name="Tu T."/>
            <person name="Chai C.Y."/>
            <person name="Gao J.L."/>
            <person name="Fan L.J."/>
            <person name="van de Weg E."/>
            <person name="Wang J.Y."/>
            <person name="Gao Z.S."/>
        </authorList>
    </citation>
    <scope>NUCLEOTIDE SEQUENCE [LARGE SCALE GENOMIC DNA]</scope>
    <source>
        <tissue evidence="4">Leaves</tissue>
    </source>
</reference>
<organism evidence="4 5">
    <name type="scientific">Morella rubra</name>
    <name type="common">Chinese bayberry</name>
    <dbReference type="NCBI Taxonomy" id="262757"/>
    <lineage>
        <taxon>Eukaryota</taxon>
        <taxon>Viridiplantae</taxon>
        <taxon>Streptophyta</taxon>
        <taxon>Embryophyta</taxon>
        <taxon>Tracheophyta</taxon>
        <taxon>Spermatophyta</taxon>
        <taxon>Magnoliopsida</taxon>
        <taxon>eudicotyledons</taxon>
        <taxon>Gunneridae</taxon>
        <taxon>Pentapetalae</taxon>
        <taxon>rosids</taxon>
        <taxon>fabids</taxon>
        <taxon>Fagales</taxon>
        <taxon>Myricaceae</taxon>
        <taxon>Morella</taxon>
    </lineage>
</organism>
<dbReference type="Proteomes" id="UP000516437">
    <property type="component" value="Chromosome 7"/>
</dbReference>
<dbReference type="OrthoDB" id="167398at2759"/>
<keyword evidence="2" id="KW-0472">Membrane</keyword>
<keyword evidence="2" id="KW-0812">Transmembrane</keyword>
<dbReference type="EMBL" id="RXIC02000025">
    <property type="protein sequence ID" value="KAB1204881.1"/>
    <property type="molecule type" value="Genomic_DNA"/>
</dbReference>
<feature type="transmembrane region" description="Helical" evidence="2">
    <location>
        <begin position="164"/>
        <end position="184"/>
    </location>
</feature>
<evidence type="ECO:0000259" key="3">
    <source>
        <dbReference type="Pfam" id="PF08030"/>
    </source>
</evidence>
<dbReference type="InterPro" id="IPR039261">
    <property type="entry name" value="FNR_nucleotide-bd"/>
</dbReference>
<keyword evidence="1" id="KW-0560">Oxidoreductase</keyword>
<sequence length="214" mass="23350">MRQAPIIEAEIMPGIETPVIEAETLVPKKKAPSEKPPEKQYSLQGKQIQNLEVPTPTISPGSRFCVADGELESLPQQSLVQATEVHFGARPDLKKILSECKGSDVGVLVCGPRELRHDVAKICSSAWENSASFVKEVGVSSPWPKKCQMVGCKYLFNEFGRQSAPIYVALILPLITAVAARMSIVRGMKATDTNGKLVVKWHLSDETGGELRLV</sequence>
<gene>
    <name evidence="4" type="ORF">CJ030_MR7G015285</name>
</gene>
<dbReference type="GO" id="GO:0016491">
    <property type="term" value="F:oxidoreductase activity"/>
    <property type="evidence" value="ECO:0007669"/>
    <property type="project" value="UniProtKB-KW"/>
</dbReference>
<name>A0A6A1UX55_9ROSI</name>
<keyword evidence="5" id="KW-1185">Reference proteome</keyword>
<evidence type="ECO:0000313" key="4">
    <source>
        <dbReference type="EMBL" id="KAB1204881.1"/>
    </source>
</evidence>
<dbReference type="Pfam" id="PF08030">
    <property type="entry name" value="NAD_binding_6"/>
    <property type="match status" value="1"/>
</dbReference>
<dbReference type="AlphaFoldDB" id="A0A6A1UX55"/>
<evidence type="ECO:0000256" key="1">
    <source>
        <dbReference type="ARBA" id="ARBA00023002"/>
    </source>
</evidence>
<evidence type="ECO:0000313" key="5">
    <source>
        <dbReference type="Proteomes" id="UP000516437"/>
    </source>
</evidence>
<dbReference type="InterPro" id="IPR013121">
    <property type="entry name" value="Fe_red_NAD-bd_6"/>
</dbReference>
<keyword evidence="2" id="KW-1133">Transmembrane helix</keyword>
<accession>A0A6A1UX55</accession>
<proteinExistence type="predicted"/>
<comment type="caution">
    <text evidence="4">The sequence shown here is derived from an EMBL/GenBank/DDBJ whole genome shotgun (WGS) entry which is preliminary data.</text>
</comment>
<feature type="domain" description="Ferric reductase NAD binding" evidence="3">
    <location>
        <begin position="46"/>
        <end position="124"/>
    </location>
</feature>